<evidence type="ECO:0000313" key="11">
    <source>
        <dbReference type="Proteomes" id="UP000326546"/>
    </source>
</evidence>
<evidence type="ECO:0000256" key="3">
    <source>
        <dbReference type="ARBA" id="ARBA00009528"/>
    </source>
</evidence>
<evidence type="ECO:0000313" key="10">
    <source>
        <dbReference type="EMBL" id="QFG68226.1"/>
    </source>
</evidence>
<dbReference type="AlphaFoldDB" id="A0A5J6V4X8"/>
<evidence type="ECO:0000256" key="2">
    <source>
        <dbReference type="ARBA" id="ARBA00000967"/>
    </source>
</evidence>
<proteinExistence type="inferred from homology"/>
<evidence type="ECO:0000256" key="6">
    <source>
        <dbReference type="ARBA" id="ARBA00022801"/>
    </source>
</evidence>
<comment type="cofactor">
    <cofactor evidence="8">
        <name>Mn(2+)</name>
        <dbReference type="ChEBI" id="CHEBI:29035"/>
    </cofactor>
    <text evidence="8">Binds 2 manganese ions per subunit.</text>
</comment>
<dbReference type="SUPFAM" id="SSF53187">
    <property type="entry name" value="Zn-dependent exopeptidases"/>
    <property type="match status" value="1"/>
</dbReference>
<comment type="subcellular location">
    <subcellularLocation>
        <location evidence="8">Cytoplasm</location>
    </subcellularLocation>
</comment>
<dbReference type="Pfam" id="PF02789">
    <property type="entry name" value="Peptidase_M17_N"/>
    <property type="match status" value="1"/>
</dbReference>
<feature type="binding site" evidence="8">
    <location>
        <position position="285"/>
    </location>
    <ligand>
        <name>Mn(2+)</name>
        <dbReference type="ChEBI" id="CHEBI:29035"/>
        <label>2</label>
    </ligand>
</feature>
<dbReference type="CDD" id="cd00433">
    <property type="entry name" value="Peptidase_M17"/>
    <property type="match status" value="1"/>
</dbReference>
<dbReference type="SUPFAM" id="SSF52949">
    <property type="entry name" value="Macro domain-like"/>
    <property type="match status" value="1"/>
</dbReference>
<feature type="binding site" evidence="8">
    <location>
        <position position="346"/>
    </location>
    <ligand>
        <name>Mn(2+)</name>
        <dbReference type="ChEBI" id="CHEBI:29035"/>
        <label>1</label>
    </ligand>
</feature>
<dbReference type="Gene3D" id="3.40.630.10">
    <property type="entry name" value="Zn peptidases"/>
    <property type="match status" value="1"/>
</dbReference>
<comment type="similarity">
    <text evidence="3 8">Belongs to the peptidase M17 family.</text>
</comment>
<feature type="binding site" evidence="8">
    <location>
        <position position="267"/>
    </location>
    <ligand>
        <name>Mn(2+)</name>
        <dbReference type="ChEBI" id="CHEBI:29035"/>
        <label>2</label>
    </ligand>
</feature>
<feature type="binding site" evidence="8">
    <location>
        <position position="346"/>
    </location>
    <ligand>
        <name>Mn(2+)</name>
        <dbReference type="ChEBI" id="CHEBI:29035"/>
        <label>2</label>
    </ligand>
</feature>
<dbReference type="Gene3D" id="3.40.220.10">
    <property type="entry name" value="Leucine Aminopeptidase, subunit E, domain 1"/>
    <property type="match status" value="1"/>
</dbReference>
<name>A0A5J6V4X8_9MICO</name>
<keyword evidence="11" id="KW-1185">Reference proteome</keyword>
<dbReference type="Pfam" id="PF00883">
    <property type="entry name" value="Peptidase_M17"/>
    <property type="match status" value="1"/>
</dbReference>
<feature type="binding site" evidence="8">
    <location>
        <position position="267"/>
    </location>
    <ligand>
        <name>Mn(2+)</name>
        <dbReference type="ChEBI" id="CHEBI:29035"/>
        <label>1</label>
    </ligand>
</feature>
<dbReference type="PANTHER" id="PTHR11963:SF23">
    <property type="entry name" value="CYTOSOL AMINOPEPTIDASE"/>
    <property type="match status" value="1"/>
</dbReference>
<evidence type="ECO:0000259" key="9">
    <source>
        <dbReference type="PROSITE" id="PS00631"/>
    </source>
</evidence>
<evidence type="ECO:0000256" key="7">
    <source>
        <dbReference type="ARBA" id="ARBA00049972"/>
    </source>
</evidence>
<dbReference type="EMBL" id="CP044427">
    <property type="protein sequence ID" value="QFG68226.1"/>
    <property type="molecule type" value="Genomic_DNA"/>
</dbReference>
<dbReference type="Proteomes" id="UP000326546">
    <property type="component" value="Chromosome"/>
</dbReference>
<dbReference type="GO" id="GO:0005737">
    <property type="term" value="C:cytoplasm"/>
    <property type="evidence" value="ECO:0007669"/>
    <property type="project" value="UniProtKB-SubCell"/>
</dbReference>
<dbReference type="InterPro" id="IPR000819">
    <property type="entry name" value="Peptidase_M17_C"/>
</dbReference>
<feature type="active site" evidence="8">
    <location>
        <position position="348"/>
    </location>
</feature>
<dbReference type="KEGG" id="serw:FY030_05395"/>
<dbReference type="GO" id="GO:0030145">
    <property type="term" value="F:manganese ion binding"/>
    <property type="evidence" value="ECO:0007669"/>
    <property type="project" value="UniProtKB-UniRule"/>
</dbReference>
<dbReference type="RefSeq" id="WP_158060614.1">
    <property type="nucleotide sequence ID" value="NZ_CP044427.1"/>
</dbReference>
<evidence type="ECO:0000256" key="4">
    <source>
        <dbReference type="ARBA" id="ARBA00022438"/>
    </source>
</evidence>
<feature type="binding site" evidence="8">
    <location>
        <position position="262"/>
    </location>
    <ligand>
        <name>Mn(2+)</name>
        <dbReference type="ChEBI" id="CHEBI:29035"/>
        <label>2</label>
    </ligand>
</feature>
<dbReference type="GO" id="GO:0070006">
    <property type="term" value="F:metalloaminopeptidase activity"/>
    <property type="evidence" value="ECO:0007669"/>
    <property type="project" value="InterPro"/>
</dbReference>
<dbReference type="InterPro" id="IPR043472">
    <property type="entry name" value="Macro_dom-like"/>
</dbReference>
<keyword evidence="8" id="KW-0963">Cytoplasm</keyword>
<reference evidence="10 11" key="1">
    <citation type="submission" date="2019-09" db="EMBL/GenBank/DDBJ databases">
        <title>Serinicoccus pratensis sp. nov., isolated from meadow soil.</title>
        <authorList>
            <person name="Zhang W."/>
        </authorList>
    </citation>
    <scope>NUCLEOTIDE SEQUENCE [LARGE SCALE GENOMIC DNA]</scope>
    <source>
        <strain evidence="10 11">W204</strain>
    </source>
</reference>
<dbReference type="NCBIfam" id="NF002073">
    <property type="entry name" value="PRK00913.1-2"/>
    <property type="match status" value="1"/>
</dbReference>
<keyword evidence="5 8" id="KW-0645">Protease</keyword>
<accession>A0A5J6V4X8</accession>
<comment type="function">
    <text evidence="7 8">Presumably involved in the processing and regular turnover of intracellular proteins. Catalyzes the removal of unsubstituted N-terminal amino acids from various peptides.</text>
</comment>
<feature type="domain" description="Cytosol aminopeptidase" evidence="9">
    <location>
        <begin position="342"/>
        <end position="349"/>
    </location>
</feature>
<dbReference type="InterPro" id="IPR011356">
    <property type="entry name" value="Leucine_aapep/pepB"/>
</dbReference>
<comment type="catalytic activity">
    <reaction evidence="1 8">
        <text>Release of an N-terminal amino acid, Xaa-|-Yaa-, in which Xaa is preferably Leu, but may be other amino acids including Pro although not Arg or Lys, and Yaa may be Pro. Amino acid amides and methyl esters are also readily hydrolyzed, but rates on arylamides are exceedingly low.</text>
        <dbReference type="EC" id="3.4.11.1"/>
    </reaction>
</comment>
<dbReference type="EC" id="3.4.11.1" evidence="8"/>
<evidence type="ECO:0000256" key="8">
    <source>
        <dbReference type="HAMAP-Rule" id="MF_00181"/>
    </source>
</evidence>
<keyword evidence="8" id="KW-0464">Manganese</keyword>
<keyword evidence="6 8" id="KW-0378">Hydrolase</keyword>
<keyword evidence="8" id="KW-0479">Metal-binding</keyword>
<dbReference type="PROSITE" id="PS00631">
    <property type="entry name" value="CYTOSOL_AP"/>
    <property type="match status" value="1"/>
</dbReference>
<dbReference type="InterPro" id="IPR023042">
    <property type="entry name" value="Peptidase_M17_leu_NH2_pept"/>
</dbReference>
<protein>
    <recommendedName>
        <fullName evidence="8">Probable cytosol aminopeptidase</fullName>
        <ecNumber evidence="8">3.4.11.1</ecNumber>
    </recommendedName>
    <alternativeName>
        <fullName evidence="8">Leucine aminopeptidase</fullName>
        <shortName evidence="8">LAP</shortName>
        <ecNumber evidence="8">3.4.11.10</ecNumber>
    </alternativeName>
    <alternativeName>
        <fullName evidence="8">Leucyl aminopeptidase</fullName>
    </alternativeName>
</protein>
<dbReference type="OrthoDB" id="9809354at2"/>
<dbReference type="GO" id="GO:0006508">
    <property type="term" value="P:proteolysis"/>
    <property type="evidence" value="ECO:0007669"/>
    <property type="project" value="UniProtKB-KW"/>
</dbReference>
<organism evidence="10 11">
    <name type="scientific">Ornithinimicrobium pratense</name>
    <dbReference type="NCBI Taxonomy" id="2593973"/>
    <lineage>
        <taxon>Bacteria</taxon>
        <taxon>Bacillati</taxon>
        <taxon>Actinomycetota</taxon>
        <taxon>Actinomycetes</taxon>
        <taxon>Micrococcales</taxon>
        <taxon>Ornithinimicrobiaceae</taxon>
        <taxon>Ornithinimicrobium</taxon>
    </lineage>
</organism>
<keyword evidence="4 8" id="KW-0031">Aminopeptidase</keyword>
<gene>
    <name evidence="8" type="primary">pepA</name>
    <name evidence="10" type="ORF">FY030_05395</name>
</gene>
<evidence type="ECO:0000256" key="1">
    <source>
        <dbReference type="ARBA" id="ARBA00000135"/>
    </source>
</evidence>
<sequence length="507" mass="51950">MSLPTTVTFTNSAPAGVDADALVLAARKKDGQVVLVDSNGLGDEARSSVEAALAAVGAEAGSEEVTKLTGVDGVAASLVLVVGLPGSGPAPRTEQLRRAAGVAARALAGREKAVFALGQTDRTEALAVAEGVALGAYTFADHHGVGKAESAKAGLAQAMVTGLAQDEQADAELAAVTQAVALARDLVNTPPNVLYPETFADLVVERAAGTPVEVEVWDPERLEEERCGGVLGVGQGSGRGPRMVTLRYTPQGASRHLALVGKGITFDSGGLCIKPGAAMVTMKMDMGGAAACAAATLAIAELGLPVQVTAYLCLAENMTGDLAQRPGDVVTMRDGRTVEIINTDAEGRLVMADGLALASEQQPDAIVDVATLTGACIIALGERTIGVMGNDDELRDSLVRLGTETGDTAWALPMPEEIRPTLDTPVADLKHTGERSAGAMVAATFLQEFVGKRGEGEDAEQIPWAHLDIAGPAFNEKAPWGYRAKGGTGAGVRSLIALAQSYQSPTA</sequence>
<evidence type="ECO:0000256" key="5">
    <source>
        <dbReference type="ARBA" id="ARBA00022670"/>
    </source>
</evidence>
<dbReference type="InterPro" id="IPR008283">
    <property type="entry name" value="Peptidase_M17_N"/>
</dbReference>
<feature type="active site" evidence="8">
    <location>
        <position position="274"/>
    </location>
</feature>
<feature type="binding site" evidence="8">
    <location>
        <position position="344"/>
    </location>
    <ligand>
        <name>Mn(2+)</name>
        <dbReference type="ChEBI" id="CHEBI:29035"/>
        <label>1</label>
    </ligand>
</feature>
<dbReference type="PRINTS" id="PR00481">
    <property type="entry name" value="LAMNOPPTDASE"/>
</dbReference>
<dbReference type="EC" id="3.4.11.10" evidence="8"/>
<dbReference type="HAMAP" id="MF_00181">
    <property type="entry name" value="Cytosol_peptidase_M17"/>
    <property type="match status" value="1"/>
</dbReference>
<dbReference type="PANTHER" id="PTHR11963">
    <property type="entry name" value="LEUCINE AMINOPEPTIDASE-RELATED"/>
    <property type="match status" value="1"/>
</dbReference>
<comment type="catalytic activity">
    <reaction evidence="2 8">
        <text>Release of an N-terminal amino acid, preferentially leucine, but not glutamic or aspartic acids.</text>
        <dbReference type="EC" id="3.4.11.10"/>
    </reaction>
</comment>